<dbReference type="EMBL" id="LHQR01000069">
    <property type="protein sequence ID" value="KXG46670.1"/>
    <property type="molecule type" value="Genomic_DNA"/>
</dbReference>
<accession>A0A135LCQ7</accession>
<name>A0A135LCQ7_PENPA</name>
<dbReference type="OrthoDB" id="5422293at2759"/>
<keyword evidence="2" id="KW-1185">Reference proteome</keyword>
<sequence>MEDLREQKAEGWLFIEDAEDIIHTYEKESEETSWLPEAANNASFNRTTIDILIFHLRHIHQSQGQPTWRANALDPGLLGGCACAASFVISRALSDSAPASTVYATTTHTPFSLSCASSSPSQHGISQSQIQSPSAHNISLLEERFAAQDLTNMRCIPIWRAMDTPLRCLYRIYEAMAARETYAISPEVEYFGYQSRRRWSLDRIPDPCDPDPVRYAILASITEELAKGFNWRLSLGMRRVKSQHIYRKYFDEELPPFTPVGVDMITDLPSDFLDSSGRLVLEEGGDTPTFAARNIMTGTRDFYTV</sequence>
<gene>
    <name evidence="1" type="ORF">PGRI_055260</name>
</gene>
<dbReference type="GeneID" id="63708539"/>
<dbReference type="AlphaFoldDB" id="A0A135LCQ7"/>
<proteinExistence type="predicted"/>
<evidence type="ECO:0000313" key="1">
    <source>
        <dbReference type="EMBL" id="KXG46670.1"/>
    </source>
</evidence>
<organism evidence="1 2">
    <name type="scientific">Penicillium patulum</name>
    <name type="common">Penicillium griseofulvum</name>
    <dbReference type="NCBI Taxonomy" id="5078"/>
    <lineage>
        <taxon>Eukaryota</taxon>
        <taxon>Fungi</taxon>
        <taxon>Dikarya</taxon>
        <taxon>Ascomycota</taxon>
        <taxon>Pezizomycotina</taxon>
        <taxon>Eurotiomycetes</taxon>
        <taxon>Eurotiomycetidae</taxon>
        <taxon>Eurotiales</taxon>
        <taxon>Aspergillaceae</taxon>
        <taxon>Penicillium</taxon>
    </lineage>
</organism>
<protein>
    <submittedName>
        <fullName evidence="1">Uncharacterized protein</fullName>
    </submittedName>
</protein>
<evidence type="ECO:0000313" key="2">
    <source>
        <dbReference type="Proteomes" id="UP000070168"/>
    </source>
</evidence>
<dbReference type="Proteomes" id="UP000070168">
    <property type="component" value="Unassembled WGS sequence"/>
</dbReference>
<reference evidence="1 2" key="1">
    <citation type="journal article" date="2016" name="BMC Genomics">
        <title>Genome sequencing and secondary metabolism of the postharvest pathogen Penicillium griseofulvum.</title>
        <authorList>
            <person name="Banani H."/>
            <person name="Marcet-Houben M."/>
            <person name="Ballester A.R."/>
            <person name="Abbruscato P."/>
            <person name="Gonzalez-Candelas L."/>
            <person name="Gabaldon T."/>
            <person name="Spadaro D."/>
        </authorList>
    </citation>
    <scope>NUCLEOTIDE SEQUENCE [LARGE SCALE GENOMIC DNA]</scope>
    <source>
        <strain evidence="1 2">PG3</strain>
    </source>
</reference>
<dbReference type="RefSeq" id="XP_040645206.1">
    <property type="nucleotide sequence ID" value="XM_040793239.1"/>
</dbReference>
<comment type="caution">
    <text evidence="1">The sequence shown here is derived from an EMBL/GenBank/DDBJ whole genome shotgun (WGS) entry which is preliminary data.</text>
</comment>